<evidence type="ECO:0000313" key="1">
    <source>
        <dbReference type="EMBL" id="KAL2730209.1"/>
    </source>
</evidence>
<organism evidence="1 2">
    <name type="scientific">Vespula maculifrons</name>
    <name type="common">Eastern yellow jacket</name>
    <name type="synonym">Wasp</name>
    <dbReference type="NCBI Taxonomy" id="7453"/>
    <lineage>
        <taxon>Eukaryota</taxon>
        <taxon>Metazoa</taxon>
        <taxon>Ecdysozoa</taxon>
        <taxon>Arthropoda</taxon>
        <taxon>Hexapoda</taxon>
        <taxon>Insecta</taxon>
        <taxon>Pterygota</taxon>
        <taxon>Neoptera</taxon>
        <taxon>Endopterygota</taxon>
        <taxon>Hymenoptera</taxon>
        <taxon>Apocrita</taxon>
        <taxon>Aculeata</taxon>
        <taxon>Vespoidea</taxon>
        <taxon>Vespidae</taxon>
        <taxon>Vespinae</taxon>
        <taxon>Vespula</taxon>
    </lineage>
</organism>
<keyword evidence="2" id="KW-1185">Reference proteome</keyword>
<accession>A0ABD2BBT5</accession>
<dbReference type="EMBL" id="JAYRBN010000091">
    <property type="protein sequence ID" value="KAL2730209.1"/>
    <property type="molecule type" value="Genomic_DNA"/>
</dbReference>
<dbReference type="Proteomes" id="UP001607303">
    <property type="component" value="Unassembled WGS sequence"/>
</dbReference>
<protein>
    <submittedName>
        <fullName evidence="1">Uncharacterized protein</fullName>
    </submittedName>
</protein>
<evidence type="ECO:0000313" key="2">
    <source>
        <dbReference type="Proteomes" id="UP001607303"/>
    </source>
</evidence>
<gene>
    <name evidence="1" type="ORF">V1477_016020</name>
</gene>
<comment type="caution">
    <text evidence="1">The sequence shown here is derived from an EMBL/GenBank/DDBJ whole genome shotgun (WGS) entry which is preliminary data.</text>
</comment>
<sequence>MEITGSRNFYKNQEEREEIPMHWACAIMFLLQRTKSTIRFVRFLEINNKESQKLHVNFHIHFEDLLFKK</sequence>
<dbReference type="AlphaFoldDB" id="A0ABD2BBT5"/>
<proteinExistence type="predicted"/>
<reference evidence="1 2" key="1">
    <citation type="journal article" date="2024" name="Ann. Entomol. Soc. Am.">
        <title>Genomic analyses of the southern and eastern yellowjacket wasps (Hymenoptera: Vespidae) reveal evolutionary signatures of social life.</title>
        <authorList>
            <person name="Catto M.A."/>
            <person name="Caine P.B."/>
            <person name="Orr S.E."/>
            <person name="Hunt B.G."/>
            <person name="Goodisman M.A.D."/>
        </authorList>
    </citation>
    <scope>NUCLEOTIDE SEQUENCE [LARGE SCALE GENOMIC DNA]</scope>
    <source>
        <strain evidence="1">232</strain>
        <tissue evidence="1">Head and thorax</tissue>
    </source>
</reference>
<name>A0ABD2BBT5_VESMC</name>